<feature type="chain" id="PRO_5035482174" description="PsbP C-terminal domain-containing protein" evidence="2">
    <location>
        <begin position="24"/>
        <end position="315"/>
    </location>
</feature>
<gene>
    <name evidence="3" type="ORF">PTTT1_LOCUS44859</name>
</gene>
<dbReference type="Proteomes" id="UP000836788">
    <property type="component" value="Chromosome 5"/>
</dbReference>
<feature type="signal peptide" evidence="2">
    <location>
        <begin position="1"/>
        <end position="23"/>
    </location>
</feature>
<evidence type="ECO:0000256" key="2">
    <source>
        <dbReference type="SAM" id="SignalP"/>
    </source>
</evidence>
<feature type="region of interest" description="Disordered" evidence="1">
    <location>
        <begin position="36"/>
        <end position="59"/>
    </location>
</feature>
<dbReference type="EMBL" id="OU594946">
    <property type="protein sequence ID" value="CAG9290454.1"/>
    <property type="molecule type" value="Genomic_DNA"/>
</dbReference>
<dbReference type="Gene3D" id="3.40.1000.10">
    <property type="entry name" value="Mog1/PsbP, alpha/beta/alpha sandwich"/>
    <property type="match status" value="1"/>
</dbReference>
<feature type="compositionally biased region" description="Polar residues" evidence="1">
    <location>
        <begin position="36"/>
        <end position="56"/>
    </location>
</feature>
<name>A0A8J9T4G4_PHATR</name>
<reference evidence="3" key="1">
    <citation type="submission" date="2022-02" db="EMBL/GenBank/DDBJ databases">
        <authorList>
            <person name="Giguere J D."/>
        </authorList>
    </citation>
    <scope>NUCLEOTIDE SEQUENCE</scope>
    <source>
        <strain evidence="3">CCAP 1055/1</strain>
    </source>
</reference>
<sequence>MRILSTSIATAVWVLLSSQESFGFSVRPTISHRMTTASIGSGTHGSTRLWASSPGNNDDDSRRDFLTRSLATAALASGGWFTGTGVGYVADPPAAAWALTGVKKVNAKLAGYGLPLVSNVPDGLTPLLEIYGKGVNRFPVLVQFNYPVTWVVTTPSNNVNGEDGTVQAGEYNKGDTATFFLYSEPGNIKDVTTQSKEFFEKALMRSIGQKGDNMYQNFKVTKLEPTVKDGKPYMIADFKYQLLTGAGFEVDRKGVASITSQGDAVEVLWAASTAIRYKKTEETLRNIVASFRCYADGLNFSDELVGSAASRGLDG</sequence>
<dbReference type="AlphaFoldDB" id="A0A8J9T4G4"/>
<proteinExistence type="predicted"/>
<organism evidence="3">
    <name type="scientific">Phaeodactylum tricornutum</name>
    <name type="common">Diatom</name>
    <dbReference type="NCBI Taxonomy" id="2850"/>
    <lineage>
        <taxon>Eukaryota</taxon>
        <taxon>Sar</taxon>
        <taxon>Stramenopiles</taxon>
        <taxon>Ochrophyta</taxon>
        <taxon>Bacillariophyta</taxon>
        <taxon>Bacillariophyceae</taxon>
        <taxon>Bacillariophycidae</taxon>
        <taxon>Naviculales</taxon>
        <taxon>Phaeodactylaceae</taxon>
        <taxon>Phaeodactylum</taxon>
    </lineage>
</organism>
<evidence type="ECO:0000313" key="3">
    <source>
        <dbReference type="EMBL" id="CAG9290454.1"/>
    </source>
</evidence>
<evidence type="ECO:0008006" key="4">
    <source>
        <dbReference type="Google" id="ProtNLM"/>
    </source>
</evidence>
<protein>
    <recommendedName>
        <fullName evidence="4">PsbP C-terminal domain-containing protein</fullName>
    </recommendedName>
</protein>
<evidence type="ECO:0000256" key="1">
    <source>
        <dbReference type="SAM" id="MobiDB-lite"/>
    </source>
</evidence>
<accession>A0A8J9T4G4</accession>
<keyword evidence="2" id="KW-0732">Signal</keyword>